<evidence type="ECO:0000313" key="1">
    <source>
        <dbReference type="EMBL" id="DAE28215.1"/>
    </source>
</evidence>
<dbReference type="EMBL" id="BK059082">
    <property type="protein sequence ID" value="DAE28215.1"/>
    <property type="molecule type" value="Genomic_DNA"/>
</dbReference>
<protein>
    <submittedName>
        <fullName evidence="1">Uncharacterized protein</fullName>
    </submittedName>
</protein>
<name>A0A8S5RA49_9VIRU</name>
<accession>A0A8S5RA49</accession>
<reference evidence="1" key="1">
    <citation type="journal article" date="2021" name="Proc. Natl. Acad. Sci. U.S.A.">
        <title>A Catalog of Tens of Thousands of Viruses from Human Metagenomes Reveals Hidden Associations with Chronic Diseases.</title>
        <authorList>
            <person name="Tisza M.J."/>
            <person name="Buck C.B."/>
        </authorList>
    </citation>
    <scope>NUCLEOTIDE SEQUENCE</scope>
    <source>
        <strain evidence="1">CtQcs9</strain>
    </source>
</reference>
<organism evidence="1">
    <name type="scientific">virus sp. ctQcs9</name>
    <dbReference type="NCBI Taxonomy" id="2825816"/>
    <lineage>
        <taxon>Viruses</taxon>
    </lineage>
</organism>
<sequence>MKIELAQSILNEINNSKGTVSKVEGNKFNKAVRNMDAGDPLSVGDVITIPENYEVLQVNLTPDATAPTMALFIMVEVENKETGTERNMRFFPNQLAKVAFPVDADGKRLPKVKTTGTATKEYTSYATIDEAMEALKGKQIKVTKDDVYQTLRFGDNAIVNTHIYNYDLV</sequence>
<proteinExistence type="predicted"/>